<dbReference type="RefSeq" id="WP_079412319.1">
    <property type="nucleotide sequence ID" value="NZ_MBTG01000010.1"/>
</dbReference>
<dbReference type="InterPro" id="IPR014243">
    <property type="entry name" value="RsfA-like"/>
</dbReference>
<evidence type="ECO:0000313" key="1">
    <source>
        <dbReference type="EMBL" id="OPH58422.1"/>
    </source>
</evidence>
<proteinExistence type="predicted"/>
<name>A0A1V4HM59_9BACL</name>
<evidence type="ECO:0000313" key="2">
    <source>
        <dbReference type="Proteomes" id="UP000190626"/>
    </source>
</evidence>
<gene>
    <name evidence="1" type="ORF">BC351_24030</name>
</gene>
<dbReference type="Proteomes" id="UP000190626">
    <property type="component" value="Unassembled WGS sequence"/>
</dbReference>
<protein>
    <recommendedName>
        <fullName evidence="3">Transcriptional regulator</fullName>
    </recommendedName>
</protein>
<sequence length="179" mass="20840">MKDKRREDAWIENHDITLAKTVISHIKNGSTQLAAFEESASRMNRTVAACGFRWNKELRKQYEAEINDAKLYRIKQKQQKRDVHPTVSAVRALDDEGTSIKYDEAFRQIIQIAKDQAFKFEQLIQENSKLRIEINDLKNQKTHNFDSNKSNEDVAAEDLQTFLKIMNRARSLTSLNLNI</sequence>
<accession>A0A1V4HM59</accession>
<dbReference type="PANTHER" id="PTHR41302">
    <property type="entry name" value="PRESPORE-SPECIFIC TRANSCRIPTIONAL REGULATOR RSFA-RELATED"/>
    <property type="match status" value="1"/>
</dbReference>
<comment type="caution">
    <text evidence="1">The sequence shown here is derived from an EMBL/GenBank/DDBJ whole genome shotgun (WGS) entry which is preliminary data.</text>
</comment>
<reference evidence="2" key="1">
    <citation type="submission" date="2016-07" db="EMBL/GenBank/DDBJ databases">
        <authorList>
            <person name="Florea S."/>
            <person name="Webb J.S."/>
            <person name="Jaromczyk J."/>
            <person name="Schardl C.L."/>
        </authorList>
    </citation>
    <scope>NUCLEOTIDE SEQUENCE [LARGE SCALE GENOMIC DNA]</scope>
    <source>
        <strain evidence="2">CY1</strain>
    </source>
</reference>
<dbReference type="STRING" id="1469647.BC351_24030"/>
<dbReference type="EMBL" id="MBTG01000010">
    <property type="protein sequence ID" value="OPH58422.1"/>
    <property type="molecule type" value="Genomic_DNA"/>
</dbReference>
<dbReference type="AlphaFoldDB" id="A0A1V4HM59"/>
<organism evidence="1 2">
    <name type="scientific">Paenibacillus ferrarius</name>
    <dbReference type="NCBI Taxonomy" id="1469647"/>
    <lineage>
        <taxon>Bacteria</taxon>
        <taxon>Bacillati</taxon>
        <taxon>Bacillota</taxon>
        <taxon>Bacilli</taxon>
        <taxon>Bacillales</taxon>
        <taxon>Paenibacillaceae</taxon>
        <taxon>Paenibacillus</taxon>
    </lineage>
</organism>
<dbReference type="OrthoDB" id="2845592at2"/>
<evidence type="ECO:0008006" key="3">
    <source>
        <dbReference type="Google" id="ProtNLM"/>
    </source>
</evidence>
<keyword evidence="2" id="KW-1185">Reference proteome</keyword>
<dbReference type="PANTHER" id="PTHR41302:SF2">
    <property type="entry name" value="PRESPORE SPECIFIC TRANSCRIPTIONAL ACTIVATOR RSFA"/>
    <property type="match status" value="1"/>
</dbReference>